<comment type="caution">
    <text evidence="1">The sequence shown here is derived from an EMBL/GenBank/DDBJ whole genome shotgun (WGS) entry which is preliminary data.</text>
</comment>
<gene>
    <name evidence="1" type="ORF">QE152_g6805</name>
</gene>
<reference evidence="1 2" key="1">
    <citation type="journal article" date="2024" name="BMC Genomics">
        <title>De novo assembly and annotation of Popillia japonica's genome with initial clues to its potential as an invasive pest.</title>
        <authorList>
            <person name="Cucini C."/>
            <person name="Boschi S."/>
            <person name="Funari R."/>
            <person name="Cardaioli E."/>
            <person name="Iannotti N."/>
            <person name="Marturano G."/>
            <person name="Paoli F."/>
            <person name="Bruttini M."/>
            <person name="Carapelli A."/>
            <person name="Frati F."/>
            <person name="Nardi F."/>
        </authorList>
    </citation>
    <scope>NUCLEOTIDE SEQUENCE [LARGE SCALE GENOMIC DNA]</scope>
    <source>
        <strain evidence="1">DMR45628</strain>
    </source>
</reference>
<accession>A0AAW1MDZ6</accession>
<dbReference type="EMBL" id="JASPKY010000047">
    <property type="protein sequence ID" value="KAK9745542.1"/>
    <property type="molecule type" value="Genomic_DNA"/>
</dbReference>
<name>A0AAW1MDZ6_POPJA</name>
<sequence length="165" mass="19367">MTVRRPTVFMYDPIEKAIWKSRDVVFVEDITGPSRIKPASEEEFLPSQAIHPEQEIRRSERIPKPKLYEDYLNYNVKVSEVEDPSSIERVFSKADKELWLPSMKEEYDSLLKNKTLELCDLPVNKRPINCKWVFKTKRVTPNQVEDEWKEEGGKEVDCSGPTTYI</sequence>
<evidence type="ECO:0000313" key="1">
    <source>
        <dbReference type="EMBL" id="KAK9745542.1"/>
    </source>
</evidence>
<proteinExistence type="predicted"/>
<dbReference type="AlphaFoldDB" id="A0AAW1MDZ6"/>
<dbReference type="Proteomes" id="UP001458880">
    <property type="component" value="Unassembled WGS sequence"/>
</dbReference>
<evidence type="ECO:0000313" key="2">
    <source>
        <dbReference type="Proteomes" id="UP001458880"/>
    </source>
</evidence>
<protein>
    <submittedName>
        <fullName evidence="1">Uncharacterized protein</fullName>
    </submittedName>
</protein>
<keyword evidence="2" id="KW-1185">Reference proteome</keyword>
<organism evidence="1 2">
    <name type="scientific">Popillia japonica</name>
    <name type="common">Japanese beetle</name>
    <dbReference type="NCBI Taxonomy" id="7064"/>
    <lineage>
        <taxon>Eukaryota</taxon>
        <taxon>Metazoa</taxon>
        <taxon>Ecdysozoa</taxon>
        <taxon>Arthropoda</taxon>
        <taxon>Hexapoda</taxon>
        <taxon>Insecta</taxon>
        <taxon>Pterygota</taxon>
        <taxon>Neoptera</taxon>
        <taxon>Endopterygota</taxon>
        <taxon>Coleoptera</taxon>
        <taxon>Polyphaga</taxon>
        <taxon>Scarabaeiformia</taxon>
        <taxon>Scarabaeidae</taxon>
        <taxon>Rutelinae</taxon>
        <taxon>Popillia</taxon>
    </lineage>
</organism>